<dbReference type="InterPro" id="IPR052437">
    <property type="entry name" value="Pectin_Meth_Modulator"/>
</dbReference>
<evidence type="ECO:0000256" key="1">
    <source>
        <dbReference type="ARBA" id="ARBA00004196"/>
    </source>
</evidence>
<organism evidence="8 9">
    <name type="scientific">Hevea brasiliensis</name>
    <name type="common">Para rubber tree</name>
    <name type="synonym">Siphonia brasiliensis</name>
    <dbReference type="NCBI Taxonomy" id="3981"/>
    <lineage>
        <taxon>Eukaryota</taxon>
        <taxon>Viridiplantae</taxon>
        <taxon>Streptophyta</taxon>
        <taxon>Embryophyta</taxon>
        <taxon>Tracheophyta</taxon>
        <taxon>Spermatophyta</taxon>
        <taxon>Magnoliopsida</taxon>
        <taxon>eudicotyledons</taxon>
        <taxon>Gunneridae</taxon>
        <taxon>Pentapetalae</taxon>
        <taxon>rosids</taxon>
        <taxon>fabids</taxon>
        <taxon>Malpighiales</taxon>
        <taxon>Euphorbiaceae</taxon>
        <taxon>Crotonoideae</taxon>
        <taxon>Micrandreae</taxon>
        <taxon>Hevea</taxon>
    </lineage>
</organism>
<sequence>MHRQIFLVSLLLIGPAFADLLQNSDFESPPSNLPKNSTTPFQQLNENSTIPGWSFEGTILYVTTTQTIALPGNGHALQLGQDGKINQTFNPIADYVDYLLTFTLAPGGQNCSTNANVGVSAPDSHSIFSFKQDYGKEGWETFGLYLGSWEQQETINLVLESQSTESDANSTCWPLIDKLLLKTIETLVPGDNNLLLNGGFEYGPEFLSNSTEGILLDPVPTAVLSPLRQWSITGTVKYIDSKHYFVPEGNAAVEFVSGVSAGIQAATTVKDVGAQAGSTAQNFTLQSNGTGSAKKLSLAFKADSTTTLISFVSYATTQTKDGVFCGPIVDNVVLRASQG</sequence>
<dbReference type="PANTHER" id="PTHR31265">
    <property type="entry name" value="OS02G0527500 PROTEIN-RELATED"/>
    <property type="match status" value="1"/>
</dbReference>
<evidence type="ECO:0000313" key="8">
    <source>
        <dbReference type="EMBL" id="KAF2316422.1"/>
    </source>
</evidence>
<feature type="chain" id="PRO_5025555876" description="DUF642 domain-containing protein" evidence="6">
    <location>
        <begin position="19"/>
        <end position="339"/>
    </location>
</feature>
<proteinExistence type="predicted"/>
<feature type="domain" description="DUF642" evidence="7">
    <location>
        <begin position="270"/>
        <end position="334"/>
    </location>
</feature>
<dbReference type="PANTHER" id="PTHR31265:SF28">
    <property type="entry name" value="EMB|CAB87702.1"/>
    <property type="match status" value="1"/>
</dbReference>
<evidence type="ECO:0000256" key="6">
    <source>
        <dbReference type="SAM" id="SignalP"/>
    </source>
</evidence>
<comment type="subcellular location">
    <subcellularLocation>
        <location evidence="1">Cell envelope</location>
    </subcellularLocation>
    <subcellularLocation>
        <location evidence="2">Secreted</location>
    </subcellularLocation>
</comment>
<evidence type="ECO:0000256" key="4">
    <source>
        <dbReference type="ARBA" id="ARBA00022729"/>
    </source>
</evidence>
<dbReference type="Proteomes" id="UP000467840">
    <property type="component" value="Chromosome 15"/>
</dbReference>
<feature type="signal peptide" evidence="6">
    <location>
        <begin position="1"/>
        <end position="18"/>
    </location>
</feature>
<keyword evidence="9" id="KW-1185">Reference proteome</keyword>
<dbReference type="Pfam" id="PF04862">
    <property type="entry name" value="DUF642"/>
    <property type="match status" value="2"/>
</dbReference>
<evidence type="ECO:0000256" key="5">
    <source>
        <dbReference type="ARBA" id="ARBA00023180"/>
    </source>
</evidence>
<name>A0A6A6MR98_HEVBR</name>
<comment type="caution">
    <text evidence="8">The sequence shown here is derived from an EMBL/GenBank/DDBJ whole genome shotgun (WGS) entry which is preliminary data.</text>
</comment>
<evidence type="ECO:0000313" key="9">
    <source>
        <dbReference type="Proteomes" id="UP000467840"/>
    </source>
</evidence>
<gene>
    <name evidence="8" type="ORF">GH714_041763</name>
</gene>
<protein>
    <recommendedName>
        <fullName evidence="7">DUF642 domain-containing protein</fullName>
    </recommendedName>
</protein>
<evidence type="ECO:0000256" key="3">
    <source>
        <dbReference type="ARBA" id="ARBA00022525"/>
    </source>
</evidence>
<keyword evidence="3" id="KW-0964">Secreted</keyword>
<accession>A0A6A6MR98</accession>
<evidence type="ECO:0000256" key="2">
    <source>
        <dbReference type="ARBA" id="ARBA00004613"/>
    </source>
</evidence>
<keyword evidence="5" id="KW-0325">Glycoprotein</keyword>
<feature type="domain" description="DUF642" evidence="7">
    <location>
        <begin position="19"/>
        <end position="182"/>
    </location>
</feature>
<dbReference type="AlphaFoldDB" id="A0A6A6MR98"/>
<evidence type="ECO:0000259" key="7">
    <source>
        <dbReference type="Pfam" id="PF04862"/>
    </source>
</evidence>
<dbReference type="InterPro" id="IPR006946">
    <property type="entry name" value="DGR2-like_dom"/>
</dbReference>
<dbReference type="GO" id="GO:0005576">
    <property type="term" value="C:extracellular region"/>
    <property type="evidence" value="ECO:0007669"/>
    <property type="project" value="UniProtKB-SubCell"/>
</dbReference>
<dbReference type="EMBL" id="JAAGAX010000005">
    <property type="protein sequence ID" value="KAF2316422.1"/>
    <property type="molecule type" value="Genomic_DNA"/>
</dbReference>
<reference evidence="8 9" key="1">
    <citation type="journal article" date="2020" name="Mol. Plant">
        <title>The Chromosome-Based Rubber Tree Genome Provides New Insights into Spurge Genome Evolution and Rubber Biosynthesis.</title>
        <authorList>
            <person name="Liu J."/>
            <person name="Shi C."/>
            <person name="Shi C.C."/>
            <person name="Li W."/>
            <person name="Zhang Q.J."/>
            <person name="Zhang Y."/>
            <person name="Li K."/>
            <person name="Lu H.F."/>
            <person name="Shi C."/>
            <person name="Zhu S.T."/>
            <person name="Xiao Z.Y."/>
            <person name="Nan H."/>
            <person name="Yue Y."/>
            <person name="Zhu X.G."/>
            <person name="Wu Y."/>
            <person name="Hong X.N."/>
            <person name="Fan G.Y."/>
            <person name="Tong Y."/>
            <person name="Zhang D."/>
            <person name="Mao C.L."/>
            <person name="Liu Y.L."/>
            <person name="Hao S.J."/>
            <person name="Liu W.Q."/>
            <person name="Lv M.Q."/>
            <person name="Zhang H.B."/>
            <person name="Liu Y."/>
            <person name="Hu-Tang G.R."/>
            <person name="Wang J.P."/>
            <person name="Wang J.H."/>
            <person name="Sun Y.H."/>
            <person name="Ni S.B."/>
            <person name="Chen W.B."/>
            <person name="Zhang X.C."/>
            <person name="Jiao Y.N."/>
            <person name="Eichler E.E."/>
            <person name="Li G.H."/>
            <person name="Liu X."/>
            <person name="Gao L.Z."/>
        </authorList>
    </citation>
    <scope>NUCLEOTIDE SEQUENCE [LARGE SCALE GENOMIC DNA]</scope>
    <source>
        <strain evidence="9">cv. GT1</strain>
        <tissue evidence="8">Leaf</tissue>
    </source>
</reference>
<keyword evidence="4 6" id="KW-0732">Signal</keyword>